<feature type="transmembrane region" description="Helical" evidence="5">
    <location>
        <begin position="658"/>
        <end position="685"/>
    </location>
</feature>
<feature type="compositionally biased region" description="Basic and acidic residues" evidence="4">
    <location>
        <begin position="69"/>
        <end position="79"/>
    </location>
</feature>
<feature type="transmembrane region" description="Helical" evidence="5">
    <location>
        <begin position="627"/>
        <end position="646"/>
    </location>
</feature>
<dbReference type="NCBIfam" id="TIGR00756">
    <property type="entry name" value="PPR"/>
    <property type="match status" value="3"/>
</dbReference>
<evidence type="ECO:0000256" key="1">
    <source>
        <dbReference type="ARBA" id="ARBA00007626"/>
    </source>
</evidence>
<feature type="repeat" description="PPR" evidence="3">
    <location>
        <begin position="495"/>
        <end position="529"/>
    </location>
</feature>
<feature type="repeat" description="PPR" evidence="3">
    <location>
        <begin position="425"/>
        <end position="459"/>
    </location>
</feature>
<feature type="compositionally biased region" description="Polar residues" evidence="4">
    <location>
        <begin position="107"/>
        <end position="116"/>
    </location>
</feature>
<keyword evidence="5" id="KW-0812">Transmembrane</keyword>
<dbReference type="Proteomes" id="UP000655225">
    <property type="component" value="Unassembled WGS sequence"/>
</dbReference>
<dbReference type="Pfam" id="PF01535">
    <property type="entry name" value="PPR"/>
    <property type="match status" value="1"/>
</dbReference>
<feature type="region of interest" description="Disordered" evidence="4">
    <location>
        <begin position="61"/>
        <end position="116"/>
    </location>
</feature>
<proteinExistence type="inferred from homology"/>
<dbReference type="AlphaFoldDB" id="A0A835D8I3"/>
<keyword evidence="5" id="KW-0472">Membrane</keyword>
<dbReference type="Pfam" id="PF13041">
    <property type="entry name" value="PPR_2"/>
    <property type="match status" value="2"/>
</dbReference>
<dbReference type="PROSITE" id="PS51375">
    <property type="entry name" value="PPR"/>
    <property type="match status" value="6"/>
</dbReference>
<keyword evidence="2" id="KW-0677">Repeat</keyword>
<dbReference type="OrthoDB" id="185373at2759"/>
<dbReference type="PANTHER" id="PTHR46128:SF211">
    <property type="entry name" value="PENTACOTRIPEPTIDE-REPEAT REGION OF PRORP DOMAIN-CONTAINING PROTEIN"/>
    <property type="match status" value="1"/>
</dbReference>
<evidence type="ECO:0000313" key="7">
    <source>
        <dbReference type="Proteomes" id="UP000655225"/>
    </source>
</evidence>
<name>A0A835D8I3_TETSI</name>
<protein>
    <recommendedName>
        <fullName evidence="8">Pentatricopeptide repeat-containing protein</fullName>
    </recommendedName>
</protein>
<keyword evidence="5" id="KW-1133">Transmembrane helix</keyword>
<evidence type="ECO:0000256" key="2">
    <source>
        <dbReference type="ARBA" id="ARBA00022737"/>
    </source>
</evidence>
<dbReference type="InterPro" id="IPR011990">
    <property type="entry name" value="TPR-like_helical_dom_sf"/>
</dbReference>
<dbReference type="OMA" id="FFKWVLK"/>
<feature type="repeat" description="PPR" evidence="3">
    <location>
        <begin position="390"/>
        <end position="424"/>
    </location>
</feature>
<dbReference type="InterPro" id="IPR002885">
    <property type="entry name" value="PPR_rpt"/>
</dbReference>
<feature type="compositionally biased region" description="Polar residues" evidence="4">
    <location>
        <begin position="81"/>
        <end position="94"/>
    </location>
</feature>
<accession>A0A835D8I3</accession>
<evidence type="ECO:0000256" key="5">
    <source>
        <dbReference type="SAM" id="Phobius"/>
    </source>
</evidence>
<gene>
    <name evidence="6" type="ORF">HHK36_020601</name>
</gene>
<comment type="caution">
    <text evidence="6">The sequence shown here is derived from an EMBL/GenBank/DDBJ whole genome shotgun (WGS) entry which is preliminary data.</text>
</comment>
<feature type="repeat" description="PPR" evidence="3">
    <location>
        <begin position="530"/>
        <end position="565"/>
    </location>
</feature>
<dbReference type="Pfam" id="PF13812">
    <property type="entry name" value="PPR_3"/>
    <property type="match status" value="1"/>
</dbReference>
<evidence type="ECO:0000256" key="3">
    <source>
        <dbReference type="PROSITE-ProRule" id="PRU00708"/>
    </source>
</evidence>
<evidence type="ECO:0000313" key="6">
    <source>
        <dbReference type="EMBL" id="KAF8394393.1"/>
    </source>
</evidence>
<reference evidence="6 7" key="1">
    <citation type="submission" date="2020-04" db="EMBL/GenBank/DDBJ databases">
        <title>Plant Genome Project.</title>
        <authorList>
            <person name="Zhang R.-G."/>
        </authorList>
    </citation>
    <scope>NUCLEOTIDE SEQUENCE [LARGE SCALE GENOMIC DNA]</scope>
    <source>
        <strain evidence="6">YNK0</strain>
        <tissue evidence="6">Leaf</tissue>
    </source>
</reference>
<dbReference type="Gene3D" id="1.25.40.10">
    <property type="entry name" value="Tetratricopeptide repeat domain"/>
    <property type="match status" value="3"/>
</dbReference>
<comment type="similarity">
    <text evidence="1">Belongs to the PPR family. P subfamily.</text>
</comment>
<evidence type="ECO:0008006" key="8">
    <source>
        <dbReference type="Google" id="ProtNLM"/>
    </source>
</evidence>
<sequence length="691" mass="76910">MISLNNQYAFCKLHSTEKPAHSHEYSHFGNQQFNQDQWSVTSMLNPNVQLGNQLSTLSAPGVCQNPRFVSHDSSPRDQDSSSETYSDQNSSIVSPESEPLIHDENPNFGSQFSNNIADDMDIENNSHVLSEEFAEEIEAKIPEIDIEKFENVLSLLQSSLDGSLESSLDNMELTVNEEFLVRVIETPLVPGDNLIGIFKWASRNPEFLITSRVVDSLVRAISAGLRKKEAYSLWDLVKEIGENEKGVLNTEILNELISLFWKLGKGKAGFEVFNKFEEFGCEPNSDSYYFTIEALCRRSIFDWAWSVCEKMLNAGSLPDSEKIGKIISCFCRGSKAKDAHLVYLMAKEKNKYPPQSSINFLTISLCEENGTVQLAVELLEDFSGEARKYAIKSFASVVRGLCRIKDVEGAKKLLFKMIDGGPHPGNAVFNSVINGLSKAGEMEEAMRMLKLMESRGLRPDVYTYTVIMSGYTKGGQMEDAYKVLLEARKKHSKLNPVTYHILIRGYCKLEEFDKALKLLSEMKEDGVQPNADEYNKMVQSLCLKALDWGTAEILLEEMKEKGLYLNGITRGLIRAVKELEEEEVQAGVAAEVMAGLAAWLDRGLSCVCIQRSESDACPSFELTLAQLLSPLLVSSPFTVITVAVHGRHHRRPRSSPSILPSPFTVVAVHVAVAAAWFVSVSSIYASPPGKS</sequence>
<dbReference type="PANTHER" id="PTHR46128">
    <property type="entry name" value="MITOCHONDRIAL GROUP I INTRON SPLICING FACTOR CCM1"/>
    <property type="match status" value="1"/>
</dbReference>
<dbReference type="SUPFAM" id="SSF81901">
    <property type="entry name" value="HCP-like"/>
    <property type="match status" value="1"/>
</dbReference>
<dbReference type="EMBL" id="JABCRI010000014">
    <property type="protein sequence ID" value="KAF8394393.1"/>
    <property type="molecule type" value="Genomic_DNA"/>
</dbReference>
<feature type="repeat" description="PPR" evidence="3">
    <location>
        <begin position="460"/>
        <end position="494"/>
    </location>
</feature>
<evidence type="ECO:0000256" key="4">
    <source>
        <dbReference type="SAM" id="MobiDB-lite"/>
    </source>
</evidence>
<organism evidence="6 7">
    <name type="scientific">Tetracentron sinense</name>
    <name type="common">Spur-leaf</name>
    <dbReference type="NCBI Taxonomy" id="13715"/>
    <lineage>
        <taxon>Eukaryota</taxon>
        <taxon>Viridiplantae</taxon>
        <taxon>Streptophyta</taxon>
        <taxon>Embryophyta</taxon>
        <taxon>Tracheophyta</taxon>
        <taxon>Spermatophyta</taxon>
        <taxon>Magnoliopsida</taxon>
        <taxon>Trochodendrales</taxon>
        <taxon>Trochodendraceae</taxon>
        <taxon>Tetracentron</taxon>
    </lineage>
</organism>
<feature type="repeat" description="PPR" evidence="3">
    <location>
        <begin position="249"/>
        <end position="283"/>
    </location>
</feature>
<dbReference type="InterPro" id="IPR050872">
    <property type="entry name" value="PPR_P_subfamily"/>
</dbReference>
<keyword evidence="7" id="KW-1185">Reference proteome</keyword>